<keyword evidence="7" id="KW-1185">Reference proteome</keyword>
<name>A0AAJ0DJ92_9PEZI</name>
<dbReference type="AlphaFoldDB" id="A0AAJ0DJ92"/>
<keyword evidence="2" id="KW-0456">Lyase</keyword>
<sequence>MSTPPTTYFGYGSNLWKHQMVKRCPTSEYLGVARLSGYRWIINERGYANVVEMAGNKTEGETKDVVWGLVYKLQREDEQGLDKNEGVPYAYTKENLAVSYWPSQPDGAAPNITHKPVEMDMLVYIDRNKTTPDEPKEEYIYRMNMGVQDALKEGVPKEYVNDVMREFIPEEEDEEVDEETVRFAGKQAVMFEEED</sequence>
<dbReference type="Pfam" id="PF06094">
    <property type="entry name" value="GGACT"/>
    <property type="match status" value="1"/>
</dbReference>
<evidence type="ECO:0000259" key="5">
    <source>
        <dbReference type="Pfam" id="PF06094"/>
    </source>
</evidence>
<feature type="active site" description="Proton acceptor" evidence="3">
    <location>
        <position position="85"/>
    </location>
</feature>
<dbReference type="PANTHER" id="PTHR12935:SF0">
    <property type="entry name" value="GAMMA-GLUTAMYLCYCLOTRANSFERASE"/>
    <property type="match status" value="1"/>
</dbReference>
<dbReference type="InterPro" id="IPR013024">
    <property type="entry name" value="GGCT-like"/>
</dbReference>
<evidence type="ECO:0000256" key="1">
    <source>
        <dbReference type="ARBA" id="ARBA00012346"/>
    </source>
</evidence>
<protein>
    <recommendedName>
        <fullName evidence="1">gamma-glutamylcyclotransferase</fullName>
        <ecNumber evidence="1">4.3.2.9</ecNumber>
    </recommendedName>
</protein>
<dbReference type="CDD" id="cd06661">
    <property type="entry name" value="GGCT_like"/>
    <property type="match status" value="1"/>
</dbReference>
<comment type="caution">
    <text evidence="6">The sequence shown here is derived from an EMBL/GenBank/DDBJ whole genome shotgun (WGS) entry which is preliminary data.</text>
</comment>
<dbReference type="SUPFAM" id="SSF110857">
    <property type="entry name" value="Gamma-glutamyl cyclotransferase-like"/>
    <property type="match status" value="1"/>
</dbReference>
<dbReference type="GO" id="GO:0003839">
    <property type="term" value="F:gamma-glutamylcyclotransferase activity"/>
    <property type="evidence" value="ECO:0007669"/>
    <property type="project" value="UniProtKB-EC"/>
</dbReference>
<dbReference type="EMBL" id="JAWDJX010000027">
    <property type="protein sequence ID" value="KAK3051255.1"/>
    <property type="molecule type" value="Genomic_DNA"/>
</dbReference>
<dbReference type="InterPro" id="IPR036568">
    <property type="entry name" value="GGCT-like_sf"/>
</dbReference>
<dbReference type="EC" id="4.3.2.9" evidence="1"/>
<dbReference type="InterPro" id="IPR017939">
    <property type="entry name" value="G-Glutamylcylcotransferase"/>
</dbReference>
<dbReference type="Proteomes" id="UP001271007">
    <property type="component" value="Unassembled WGS sequence"/>
</dbReference>
<feature type="binding site" evidence="4">
    <location>
        <begin position="8"/>
        <end position="13"/>
    </location>
    <ligand>
        <name>substrate</name>
    </ligand>
</feature>
<dbReference type="PANTHER" id="PTHR12935">
    <property type="entry name" value="GAMMA-GLUTAMYLCYCLOTRANSFERASE"/>
    <property type="match status" value="1"/>
</dbReference>
<organism evidence="6 7">
    <name type="scientific">Extremus antarcticus</name>
    <dbReference type="NCBI Taxonomy" id="702011"/>
    <lineage>
        <taxon>Eukaryota</taxon>
        <taxon>Fungi</taxon>
        <taxon>Dikarya</taxon>
        <taxon>Ascomycota</taxon>
        <taxon>Pezizomycotina</taxon>
        <taxon>Dothideomycetes</taxon>
        <taxon>Dothideomycetidae</taxon>
        <taxon>Mycosphaerellales</taxon>
        <taxon>Extremaceae</taxon>
        <taxon>Extremus</taxon>
    </lineage>
</organism>
<evidence type="ECO:0000313" key="7">
    <source>
        <dbReference type="Proteomes" id="UP001271007"/>
    </source>
</evidence>
<feature type="domain" description="Gamma-glutamylcyclotransferase AIG2-like" evidence="5">
    <location>
        <begin position="8"/>
        <end position="105"/>
    </location>
</feature>
<feature type="binding site" evidence="4">
    <location>
        <position position="139"/>
    </location>
    <ligand>
        <name>substrate</name>
    </ligand>
</feature>
<evidence type="ECO:0000313" key="6">
    <source>
        <dbReference type="EMBL" id="KAK3051255.1"/>
    </source>
</evidence>
<accession>A0AAJ0DJ92</accession>
<dbReference type="InterPro" id="IPR009288">
    <property type="entry name" value="AIG2-like_dom"/>
</dbReference>
<reference evidence="6" key="1">
    <citation type="submission" date="2023-04" db="EMBL/GenBank/DDBJ databases">
        <title>Black Yeasts Isolated from many extreme environments.</title>
        <authorList>
            <person name="Coleine C."/>
            <person name="Stajich J.E."/>
            <person name="Selbmann L."/>
        </authorList>
    </citation>
    <scope>NUCLEOTIDE SEQUENCE</scope>
    <source>
        <strain evidence="6">CCFEE 5312</strain>
    </source>
</reference>
<evidence type="ECO:0000256" key="3">
    <source>
        <dbReference type="PIRSR" id="PIRSR617939-1"/>
    </source>
</evidence>
<gene>
    <name evidence="6" type="ORF">LTR09_007651</name>
</gene>
<proteinExistence type="predicted"/>
<dbReference type="Gene3D" id="3.10.490.10">
    <property type="entry name" value="Gamma-glutamyl cyclotransferase-like"/>
    <property type="match status" value="1"/>
</dbReference>
<evidence type="ECO:0000256" key="4">
    <source>
        <dbReference type="PIRSR" id="PIRSR617939-2"/>
    </source>
</evidence>
<evidence type="ECO:0000256" key="2">
    <source>
        <dbReference type="ARBA" id="ARBA00023239"/>
    </source>
</evidence>